<organism evidence="2 3">
    <name type="scientific">Moraxella catarrhalis</name>
    <name type="common">Branhamella catarrhalis</name>
    <dbReference type="NCBI Taxonomy" id="480"/>
    <lineage>
        <taxon>Bacteria</taxon>
        <taxon>Pseudomonadati</taxon>
        <taxon>Pseudomonadota</taxon>
        <taxon>Gammaproteobacteria</taxon>
        <taxon>Moraxellales</taxon>
        <taxon>Moraxellaceae</taxon>
        <taxon>Moraxella</taxon>
    </lineage>
</organism>
<name>A0A3S9QFU4_MORCA</name>
<evidence type="ECO:0000256" key="1">
    <source>
        <dbReference type="SAM" id="Phobius"/>
    </source>
</evidence>
<proteinExistence type="predicted"/>
<reference evidence="2 3" key="1">
    <citation type="submission" date="2018-12" db="EMBL/GenBank/DDBJ databases">
        <title>Persistence of Moraxella catarrhalis in Chronic Obstructive Pulmonary Disease and Regulation of the Hag/MID Adhesin.</title>
        <authorList>
            <person name="Murphy T."/>
            <person name="Zhao X."/>
            <person name="Vyas G."/>
            <person name="Aluvathingal J."/>
            <person name="Nadendla S."/>
            <person name="Tallon L."/>
            <person name="Tettelin H."/>
        </authorList>
    </citation>
    <scope>NUCLEOTIDE SEQUENCE [LARGE SCALE GENOMIC DNA]</scope>
    <source>
        <strain evidence="2 3">46P58B1</strain>
    </source>
</reference>
<protein>
    <submittedName>
        <fullName evidence="2">Uncharacterized protein</fullName>
    </submittedName>
</protein>
<accession>A0A3S9QFU4</accession>
<keyword evidence="1" id="KW-0472">Membrane</keyword>
<keyword evidence="1" id="KW-1133">Transmembrane helix</keyword>
<dbReference type="EMBL" id="CP034662">
    <property type="protein sequence ID" value="AZQ93508.1"/>
    <property type="molecule type" value="Genomic_DNA"/>
</dbReference>
<dbReference type="AlphaFoldDB" id="A0A3S9QFU4"/>
<evidence type="ECO:0000313" key="2">
    <source>
        <dbReference type="EMBL" id="AZQ93508.1"/>
    </source>
</evidence>
<dbReference type="Proteomes" id="UP000280228">
    <property type="component" value="Chromosome"/>
</dbReference>
<feature type="transmembrane region" description="Helical" evidence="1">
    <location>
        <begin position="21"/>
        <end position="39"/>
    </location>
</feature>
<keyword evidence="1" id="KW-0812">Transmembrane</keyword>
<evidence type="ECO:0000313" key="3">
    <source>
        <dbReference type="Proteomes" id="UP000280228"/>
    </source>
</evidence>
<sequence>MIYHSKFIQKKKCFIKILPNKIASFLIILAMIVIKWRAITKSFNHK</sequence>
<gene>
    <name evidence="2" type="ORF">EJK53_1207</name>
</gene>